<dbReference type="InterPro" id="IPR004559">
    <property type="entry name" value="HemW-like"/>
</dbReference>
<organism evidence="11 12">
    <name type="scientific">Megamonas hypermegale</name>
    <dbReference type="NCBI Taxonomy" id="158847"/>
    <lineage>
        <taxon>Bacteria</taxon>
        <taxon>Bacillati</taxon>
        <taxon>Bacillota</taxon>
        <taxon>Negativicutes</taxon>
        <taxon>Selenomonadales</taxon>
        <taxon>Selenomonadaceae</taxon>
        <taxon>Megamonas</taxon>
    </lineage>
</organism>
<evidence type="ECO:0000256" key="7">
    <source>
        <dbReference type="ARBA" id="ARBA00023014"/>
    </source>
</evidence>
<dbReference type="Gene3D" id="3.20.20.70">
    <property type="entry name" value="Aldolase class I"/>
    <property type="match status" value="1"/>
</dbReference>
<reference evidence="11" key="1">
    <citation type="journal article" date="2021" name="PeerJ">
        <title>Extensive microbial diversity within the chicken gut microbiome revealed by metagenomics and culture.</title>
        <authorList>
            <person name="Gilroy R."/>
            <person name="Ravi A."/>
            <person name="Getino M."/>
            <person name="Pursley I."/>
            <person name="Horton D.L."/>
            <person name="Alikhan N.F."/>
            <person name="Baker D."/>
            <person name="Gharbi K."/>
            <person name="Hall N."/>
            <person name="Watson M."/>
            <person name="Adriaenssens E.M."/>
            <person name="Foster-Nyarko E."/>
            <person name="Jarju S."/>
            <person name="Secka A."/>
            <person name="Antonio M."/>
            <person name="Oren A."/>
            <person name="Chaudhuri R.R."/>
            <person name="La Ragione R."/>
            <person name="Hildebrand F."/>
            <person name="Pallen M.J."/>
        </authorList>
    </citation>
    <scope>NUCLEOTIDE SEQUENCE</scope>
    <source>
        <strain evidence="11">7318</strain>
    </source>
</reference>
<evidence type="ECO:0000256" key="8">
    <source>
        <dbReference type="ARBA" id="ARBA00023186"/>
    </source>
</evidence>
<feature type="domain" description="Radical SAM core" evidence="10">
    <location>
        <begin position="1"/>
        <end position="234"/>
    </location>
</feature>
<dbReference type="InterPro" id="IPR013785">
    <property type="entry name" value="Aldolase_TIM"/>
</dbReference>
<evidence type="ECO:0000256" key="4">
    <source>
        <dbReference type="ARBA" id="ARBA00022691"/>
    </source>
</evidence>
<accession>A0A921L830</accession>
<dbReference type="AlphaFoldDB" id="A0A921L830"/>
<evidence type="ECO:0000256" key="2">
    <source>
        <dbReference type="ARBA" id="ARBA00017228"/>
    </source>
</evidence>
<dbReference type="NCBIfam" id="TIGR00539">
    <property type="entry name" value="hemN_rel"/>
    <property type="match status" value="1"/>
</dbReference>
<keyword evidence="5 9" id="KW-0479">Metal-binding</keyword>
<gene>
    <name evidence="11" type="primary">hemW</name>
    <name evidence="11" type="ORF">K8V65_07480</name>
</gene>
<protein>
    <recommendedName>
        <fullName evidence="2 9">Heme chaperone HemW</fullName>
    </recommendedName>
</protein>
<dbReference type="Pfam" id="PF04055">
    <property type="entry name" value="Radical_SAM"/>
    <property type="match status" value="1"/>
</dbReference>
<dbReference type="GO" id="GO:0006779">
    <property type="term" value="P:porphyrin-containing compound biosynthetic process"/>
    <property type="evidence" value="ECO:0007669"/>
    <property type="project" value="InterPro"/>
</dbReference>
<dbReference type="InterPro" id="IPR007197">
    <property type="entry name" value="rSAM"/>
</dbReference>
<dbReference type="GO" id="GO:0046872">
    <property type="term" value="F:metal ion binding"/>
    <property type="evidence" value="ECO:0007669"/>
    <property type="project" value="UniProtKB-UniRule"/>
</dbReference>
<comment type="function">
    <text evidence="9">Probably acts as a heme chaperone, transferring heme to an unknown acceptor. Binds one molecule of heme per monomer, possibly covalently. Binds 1 [4Fe-4S] cluster. The cluster is coordinated with 3 cysteines and an exchangeable S-adenosyl-L-methionine.</text>
</comment>
<keyword evidence="7 9" id="KW-0411">Iron-sulfur</keyword>
<evidence type="ECO:0000256" key="3">
    <source>
        <dbReference type="ARBA" id="ARBA00022617"/>
    </source>
</evidence>
<evidence type="ECO:0000256" key="1">
    <source>
        <dbReference type="ARBA" id="ARBA00006100"/>
    </source>
</evidence>
<keyword evidence="6 9" id="KW-0408">Iron</keyword>
<keyword evidence="9" id="KW-0963">Cytoplasm</keyword>
<evidence type="ECO:0000313" key="11">
    <source>
        <dbReference type="EMBL" id="HJF85484.1"/>
    </source>
</evidence>
<dbReference type="Proteomes" id="UP000780768">
    <property type="component" value="Unassembled WGS sequence"/>
</dbReference>
<dbReference type="PANTHER" id="PTHR13932:SF5">
    <property type="entry name" value="RADICAL S-ADENOSYL METHIONINE DOMAIN-CONTAINING PROTEIN 1, MITOCHONDRIAL"/>
    <property type="match status" value="1"/>
</dbReference>
<dbReference type="SFLD" id="SFLDS00029">
    <property type="entry name" value="Radical_SAM"/>
    <property type="match status" value="1"/>
</dbReference>
<dbReference type="EMBL" id="DYVR01000206">
    <property type="protein sequence ID" value="HJF85484.1"/>
    <property type="molecule type" value="Genomic_DNA"/>
</dbReference>
<dbReference type="InterPro" id="IPR058240">
    <property type="entry name" value="rSAM_sf"/>
</dbReference>
<dbReference type="SUPFAM" id="SSF102114">
    <property type="entry name" value="Radical SAM enzymes"/>
    <property type="match status" value="1"/>
</dbReference>
<dbReference type="PROSITE" id="PS51918">
    <property type="entry name" value="RADICAL_SAM"/>
    <property type="match status" value="1"/>
</dbReference>
<evidence type="ECO:0000313" key="12">
    <source>
        <dbReference type="Proteomes" id="UP000780768"/>
    </source>
</evidence>
<keyword evidence="3 9" id="KW-0349">Heme</keyword>
<reference evidence="11" key="2">
    <citation type="submission" date="2021-09" db="EMBL/GenBank/DDBJ databases">
        <authorList>
            <person name="Gilroy R."/>
        </authorList>
    </citation>
    <scope>NUCLEOTIDE SEQUENCE</scope>
    <source>
        <strain evidence="11">7318</strain>
    </source>
</reference>
<evidence type="ECO:0000256" key="5">
    <source>
        <dbReference type="ARBA" id="ARBA00022723"/>
    </source>
</evidence>
<keyword evidence="8 9" id="KW-0143">Chaperone</keyword>
<dbReference type="SFLD" id="SFLDF00288">
    <property type="entry name" value="HemN-like__clustered_with_nucl"/>
    <property type="match status" value="1"/>
</dbReference>
<keyword evidence="9" id="KW-0004">4Fe-4S</keyword>
<dbReference type="Pfam" id="PF06969">
    <property type="entry name" value="HemN_C"/>
    <property type="match status" value="1"/>
</dbReference>
<evidence type="ECO:0000256" key="6">
    <source>
        <dbReference type="ARBA" id="ARBA00023004"/>
    </source>
</evidence>
<dbReference type="InterPro" id="IPR006638">
    <property type="entry name" value="Elp3/MiaA/NifB-like_rSAM"/>
</dbReference>
<dbReference type="PANTHER" id="PTHR13932">
    <property type="entry name" value="COPROPORPHYRINIGEN III OXIDASE"/>
    <property type="match status" value="1"/>
</dbReference>
<dbReference type="InterPro" id="IPR010723">
    <property type="entry name" value="HemN_C"/>
</dbReference>
<dbReference type="SFLD" id="SFLDG01082">
    <property type="entry name" value="B12-binding_domain_containing"/>
    <property type="match status" value="1"/>
</dbReference>
<dbReference type="GO" id="GO:0005737">
    <property type="term" value="C:cytoplasm"/>
    <property type="evidence" value="ECO:0007669"/>
    <property type="project" value="UniProtKB-SubCell"/>
</dbReference>
<dbReference type="InterPro" id="IPR034505">
    <property type="entry name" value="Coproporphyrinogen-III_oxidase"/>
</dbReference>
<dbReference type="SMART" id="SM00729">
    <property type="entry name" value="Elp3"/>
    <property type="match status" value="1"/>
</dbReference>
<comment type="similarity">
    <text evidence="1">Belongs to the anaerobic coproporphyrinogen-III oxidase family. HemW subfamily.</text>
</comment>
<name>A0A921L830_9FIRM</name>
<dbReference type="GO" id="GO:0051539">
    <property type="term" value="F:4 iron, 4 sulfur cluster binding"/>
    <property type="evidence" value="ECO:0007669"/>
    <property type="project" value="UniProtKB-UniRule"/>
</dbReference>
<dbReference type="SFLD" id="SFLDG01065">
    <property type="entry name" value="anaerobic_coproporphyrinogen-I"/>
    <property type="match status" value="1"/>
</dbReference>
<sequence length="378" mass="43270">MNNFGMYIHIPFCRQKCFYCDFASVKAPESLYRQYTKALCQEIVLYRELFPDICLDTIYFGGGTPSILSPQLIGEILAEIKISFALNNPCEITLEANPGTVDEAKLYQLRQNGINRISFGVQAAQNELLKNIGRIHTIEEAEKAVDDAQKTGFKNISVDLMYGLPQQTFTMLQQSVAWAVSRNVQHISIYGLQIEEGTVFGRLYDEGKLLLPTEEDCEKMYDYLTETLPKYGYRRYEISNFAQTGYESRHNLAYWQDKPYLGLGAGAHGYYRQKRVQNPFDIKKYIKKCGQGILPFETEETVDAKAHMEEFCFLALRTIWGINKQNFEEVFHKDIHAVYGEKIAALRQKNLLEETDTAVALTTKGMKFGNSVFGEFLL</sequence>
<comment type="caution">
    <text evidence="11">The sequence shown here is derived from an EMBL/GenBank/DDBJ whole genome shotgun (WGS) entry which is preliminary data.</text>
</comment>
<evidence type="ECO:0000259" key="10">
    <source>
        <dbReference type="PROSITE" id="PS51918"/>
    </source>
</evidence>
<keyword evidence="4 9" id="KW-0949">S-adenosyl-L-methionine</keyword>
<dbReference type="SFLD" id="SFLDF00562">
    <property type="entry name" value="HemN-like__clustered_with_heat"/>
    <property type="match status" value="1"/>
</dbReference>
<dbReference type="GO" id="GO:0004109">
    <property type="term" value="F:coproporphyrinogen oxidase activity"/>
    <property type="evidence" value="ECO:0007669"/>
    <property type="project" value="InterPro"/>
</dbReference>
<comment type="subcellular location">
    <subcellularLocation>
        <location evidence="9">Cytoplasm</location>
    </subcellularLocation>
</comment>
<evidence type="ECO:0000256" key="9">
    <source>
        <dbReference type="RuleBase" id="RU364116"/>
    </source>
</evidence>
<proteinExistence type="inferred from homology"/>